<keyword evidence="1" id="KW-0812">Transmembrane</keyword>
<keyword evidence="3" id="KW-1185">Reference proteome</keyword>
<evidence type="ECO:0000313" key="2">
    <source>
        <dbReference type="EMBL" id="TDP60045.1"/>
    </source>
</evidence>
<sequence>MEFSIKNIEEQIIVSRKIALLTFITGSLILLLYYFTRYHGVIYLSLLFLVCAVFVNTFFSYLLLYGLYKKRNFKKPILVSLFLMILNIPVGIVYMNIGFTIYNLITSNNV</sequence>
<feature type="transmembrane region" description="Helical" evidence="1">
    <location>
        <begin position="77"/>
        <end position="105"/>
    </location>
</feature>
<evidence type="ECO:0000313" key="3">
    <source>
        <dbReference type="Proteomes" id="UP000295260"/>
    </source>
</evidence>
<keyword evidence="1" id="KW-1133">Transmembrane helix</keyword>
<organism evidence="2 3">
    <name type="scientific">Flavobacterium dankookense</name>
    <dbReference type="NCBI Taxonomy" id="706186"/>
    <lineage>
        <taxon>Bacteria</taxon>
        <taxon>Pseudomonadati</taxon>
        <taxon>Bacteroidota</taxon>
        <taxon>Flavobacteriia</taxon>
        <taxon>Flavobacteriales</taxon>
        <taxon>Flavobacteriaceae</taxon>
        <taxon>Flavobacterium</taxon>
    </lineage>
</organism>
<protein>
    <submittedName>
        <fullName evidence="2">Uncharacterized protein</fullName>
    </submittedName>
</protein>
<dbReference type="EMBL" id="SNXR01000012">
    <property type="protein sequence ID" value="TDP60045.1"/>
    <property type="molecule type" value="Genomic_DNA"/>
</dbReference>
<dbReference type="Proteomes" id="UP000295260">
    <property type="component" value="Unassembled WGS sequence"/>
</dbReference>
<reference evidence="2 3" key="1">
    <citation type="submission" date="2019-03" db="EMBL/GenBank/DDBJ databases">
        <title>Genomic Encyclopedia of Archaeal and Bacterial Type Strains, Phase II (KMG-II): from individual species to whole genera.</title>
        <authorList>
            <person name="Goeker M."/>
        </authorList>
    </citation>
    <scope>NUCLEOTIDE SEQUENCE [LARGE SCALE GENOMIC DNA]</scope>
    <source>
        <strain evidence="2 3">DSM 25687</strain>
    </source>
</reference>
<name>A0A4R6QCI5_9FLAO</name>
<evidence type="ECO:0000256" key="1">
    <source>
        <dbReference type="SAM" id="Phobius"/>
    </source>
</evidence>
<proteinExistence type="predicted"/>
<feature type="transmembrane region" description="Helical" evidence="1">
    <location>
        <begin position="18"/>
        <end position="35"/>
    </location>
</feature>
<keyword evidence="1" id="KW-0472">Membrane</keyword>
<comment type="caution">
    <text evidence="2">The sequence shown here is derived from an EMBL/GenBank/DDBJ whole genome shotgun (WGS) entry which is preliminary data.</text>
</comment>
<feature type="transmembrane region" description="Helical" evidence="1">
    <location>
        <begin position="41"/>
        <end position="65"/>
    </location>
</feature>
<gene>
    <name evidence="2" type="ORF">BC748_1017</name>
</gene>
<accession>A0A4R6QCI5</accession>
<dbReference type="AlphaFoldDB" id="A0A4R6QCI5"/>